<evidence type="ECO:0000313" key="4">
    <source>
        <dbReference type="Proteomes" id="UP000232323"/>
    </source>
</evidence>
<protein>
    <submittedName>
        <fullName evidence="3">Uncharacterized protein</fullName>
    </submittedName>
</protein>
<dbReference type="PANTHER" id="PTHR31935">
    <property type="entry name" value="COILED-COIL DOMAIN-CONTAINING PROTEIN 13"/>
    <property type="match status" value="1"/>
</dbReference>
<organism evidence="3 4">
    <name type="scientific">Chlamydomonas eustigma</name>
    <dbReference type="NCBI Taxonomy" id="1157962"/>
    <lineage>
        <taxon>Eukaryota</taxon>
        <taxon>Viridiplantae</taxon>
        <taxon>Chlorophyta</taxon>
        <taxon>core chlorophytes</taxon>
        <taxon>Chlorophyceae</taxon>
        <taxon>CS clade</taxon>
        <taxon>Chlamydomonadales</taxon>
        <taxon>Chlamydomonadaceae</taxon>
        <taxon>Chlamydomonas</taxon>
    </lineage>
</organism>
<accession>A0A250XIX7</accession>
<feature type="region of interest" description="Disordered" evidence="2">
    <location>
        <begin position="67"/>
        <end position="92"/>
    </location>
</feature>
<feature type="coiled-coil region" evidence="1">
    <location>
        <begin position="226"/>
        <end position="274"/>
    </location>
</feature>
<name>A0A250XIX7_9CHLO</name>
<comment type="caution">
    <text evidence="3">The sequence shown here is derived from an EMBL/GenBank/DDBJ whole genome shotgun (WGS) entry which is preliminary data.</text>
</comment>
<dbReference type="EMBL" id="BEGY01000090">
    <property type="protein sequence ID" value="GAX83035.1"/>
    <property type="molecule type" value="Genomic_DNA"/>
</dbReference>
<proteinExistence type="predicted"/>
<dbReference type="STRING" id="1157962.A0A250XIX7"/>
<dbReference type="InterPro" id="IPR038929">
    <property type="entry name" value="CCDC13"/>
</dbReference>
<dbReference type="PANTHER" id="PTHR31935:SF1">
    <property type="entry name" value="COILED-COIL DOMAIN-CONTAINING PROTEIN 13"/>
    <property type="match status" value="1"/>
</dbReference>
<keyword evidence="1" id="KW-0175">Coiled coil</keyword>
<evidence type="ECO:0000313" key="3">
    <source>
        <dbReference type="EMBL" id="GAX83035.1"/>
    </source>
</evidence>
<gene>
    <name evidence="3" type="ORF">CEUSTIGMA_g10461.t1</name>
</gene>
<sequence>MADLVRQLQQKNQELLDIIRQKDIEIRDLQDVAEAAAELQNQDQQAAKVIELSKKLRNQSLALEKEKQRNEHLKAQLSSNAPSSSSSAPAPTALLDPEAVEEVARNLVEQASEAADAAAKEALMWKEKHTMQINKVAQAEQKVFTLEIEVKKLQRALVREVGEEVPLSKVLEEGSDWKGRREQLIALKEQVKQLKSAQGLPVLESRNDVAAKKAIGKIGSTRTAELERQAAETTTLRQELDSTRQKLDAAVSRRKVLENELTALREKVAVVLEKTGNDDRLITALRSEIVALKKGSASGAAAGLLPSSQAARPVLQGAAAAMAMSSTAGVLDDETWQELTSLRGRCLAQEQQLDRQQHIIEGLQQVLATTSLSAAAAATNNGHATAGSSLLPVGKSFSSLHRSQNAASLLSSTSSPLAMLSSQDLVQQQQMRLLEIERSTQSRAGSATVANATASN</sequence>
<keyword evidence="4" id="KW-1185">Reference proteome</keyword>
<evidence type="ECO:0000256" key="1">
    <source>
        <dbReference type="SAM" id="Coils"/>
    </source>
</evidence>
<feature type="compositionally biased region" description="Low complexity" evidence="2">
    <location>
        <begin position="78"/>
        <end position="91"/>
    </location>
</feature>
<dbReference type="Proteomes" id="UP000232323">
    <property type="component" value="Unassembled WGS sequence"/>
</dbReference>
<dbReference type="OrthoDB" id="10258312at2759"/>
<evidence type="ECO:0000256" key="2">
    <source>
        <dbReference type="SAM" id="MobiDB-lite"/>
    </source>
</evidence>
<dbReference type="AlphaFoldDB" id="A0A250XIX7"/>
<reference evidence="3 4" key="1">
    <citation type="submission" date="2017-08" db="EMBL/GenBank/DDBJ databases">
        <title>Acidophilic green algal genome provides insights into adaptation to an acidic environment.</title>
        <authorList>
            <person name="Hirooka S."/>
            <person name="Hirose Y."/>
            <person name="Kanesaki Y."/>
            <person name="Higuchi S."/>
            <person name="Fujiwara T."/>
            <person name="Onuma R."/>
            <person name="Era A."/>
            <person name="Ohbayashi R."/>
            <person name="Uzuka A."/>
            <person name="Nozaki H."/>
            <person name="Yoshikawa H."/>
            <person name="Miyagishima S.Y."/>
        </authorList>
    </citation>
    <scope>NUCLEOTIDE SEQUENCE [LARGE SCALE GENOMIC DNA]</scope>
    <source>
        <strain evidence="3 4">NIES-2499</strain>
    </source>
</reference>